<dbReference type="InterPro" id="IPR013766">
    <property type="entry name" value="Thioredoxin_domain"/>
</dbReference>
<organism evidence="1 2">
    <name type="scientific">Bacteroides caecimuris</name>
    <dbReference type="NCBI Taxonomy" id="1796613"/>
    <lineage>
        <taxon>Bacteria</taxon>
        <taxon>Pseudomonadati</taxon>
        <taxon>Bacteroidota</taxon>
        <taxon>Bacteroidia</taxon>
        <taxon>Bacteroidales</taxon>
        <taxon>Bacteroidaceae</taxon>
        <taxon>Bacteroides</taxon>
    </lineage>
</organism>
<evidence type="ECO:0000313" key="2">
    <source>
        <dbReference type="Proteomes" id="UP000092631"/>
    </source>
</evidence>
<dbReference type="PANTHER" id="PTHR42852:SF13">
    <property type="entry name" value="PROTEIN DIPZ"/>
    <property type="match status" value="1"/>
</dbReference>
<name>A0A1C7H739_9BACE</name>
<accession>A0A1C7H739</accession>
<dbReference type="InterPro" id="IPR050553">
    <property type="entry name" value="Thioredoxin_ResA/DsbE_sf"/>
</dbReference>
<dbReference type="GO" id="GO:0016491">
    <property type="term" value="F:oxidoreductase activity"/>
    <property type="evidence" value="ECO:0007669"/>
    <property type="project" value="InterPro"/>
</dbReference>
<keyword evidence="2" id="KW-1185">Reference proteome</keyword>
<evidence type="ECO:0000313" key="1">
    <source>
        <dbReference type="EMBL" id="ANU59570.1"/>
    </source>
</evidence>
<dbReference type="RefSeq" id="WP_065540184.1">
    <property type="nucleotide sequence ID" value="NZ_CAPDLJ010000006.1"/>
</dbReference>
<reference evidence="2" key="1">
    <citation type="submission" date="2016-04" db="EMBL/GenBank/DDBJ databases">
        <title>Complete Genome Sequences of Twelve Strains of a Stable Defined Moderately Diverse Mouse Microbiota 2 (sDMDMm2).</title>
        <authorList>
            <person name="Uchimura Y."/>
            <person name="Wyss M."/>
            <person name="Brugiroux S."/>
            <person name="Limenitakis J.P."/>
            <person name="Stecher B."/>
            <person name="McCoy K.D."/>
            <person name="Macpherson A.J."/>
        </authorList>
    </citation>
    <scope>NUCLEOTIDE SEQUENCE [LARGE SCALE GENOMIC DNA]</scope>
    <source>
        <strain evidence="2">I48</strain>
    </source>
</reference>
<sequence length="220" mass="25581">MKKNILILFLFLPFVCFAQKVTYGDNSVRIEGKTFLYFDAEGNPITDQAHRDSLETHRYIISIKGTDEIPEIHLVYKHPKLETLIGKILPKIDLNDINGKSIDFDESEYTVICFWNRHCRICIRELVVLDILAEDYSNVQFVGLTPDSPEEVHKLMKRLKLEWEDIEIVPNYNEEFTDILKIYMYPSNIIVDKNMVVKAVNVGGDTRKLLRTLEQLSGEK</sequence>
<dbReference type="GeneID" id="82189409"/>
<dbReference type="InterPro" id="IPR000866">
    <property type="entry name" value="AhpC/TSA"/>
</dbReference>
<dbReference type="Gene3D" id="3.40.30.10">
    <property type="entry name" value="Glutaredoxin"/>
    <property type="match status" value="1"/>
</dbReference>
<dbReference type="PANTHER" id="PTHR42852">
    <property type="entry name" value="THIOL:DISULFIDE INTERCHANGE PROTEIN DSBE"/>
    <property type="match status" value="1"/>
</dbReference>
<gene>
    <name evidence="1" type="ORF">A4V03_19985</name>
</gene>
<dbReference type="KEGG" id="bcae:A4V03_19985"/>
<protein>
    <submittedName>
        <fullName evidence="1">Redoxin</fullName>
    </submittedName>
</protein>
<dbReference type="InterPro" id="IPR036249">
    <property type="entry name" value="Thioredoxin-like_sf"/>
</dbReference>
<dbReference type="SUPFAM" id="SSF52833">
    <property type="entry name" value="Thioredoxin-like"/>
    <property type="match status" value="1"/>
</dbReference>
<dbReference type="Pfam" id="PF00578">
    <property type="entry name" value="AhpC-TSA"/>
    <property type="match status" value="1"/>
</dbReference>
<dbReference type="OrthoDB" id="9794348at2"/>
<dbReference type="PROSITE" id="PS51352">
    <property type="entry name" value="THIOREDOXIN_2"/>
    <property type="match status" value="1"/>
</dbReference>
<proteinExistence type="predicted"/>
<dbReference type="AlphaFoldDB" id="A0A1C7H739"/>
<dbReference type="GO" id="GO:0016209">
    <property type="term" value="F:antioxidant activity"/>
    <property type="evidence" value="ECO:0007669"/>
    <property type="project" value="InterPro"/>
</dbReference>
<dbReference type="EMBL" id="CP015401">
    <property type="protein sequence ID" value="ANU59570.1"/>
    <property type="molecule type" value="Genomic_DNA"/>
</dbReference>
<dbReference type="Proteomes" id="UP000092631">
    <property type="component" value="Chromosome"/>
</dbReference>